<dbReference type="PANTHER" id="PTHR34565">
    <property type="entry name" value="TRANSMEMBRANE PROTEIN"/>
    <property type="match status" value="1"/>
</dbReference>
<keyword evidence="2" id="KW-0812">Transmembrane</keyword>
<protein>
    <submittedName>
        <fullName evidence="3">Uncharacterized protein</fullName>
    </submittedName>
</protein>
<feature type="region of interest" description="Disordered" evidence="1">
    <location>
        <begin position="50"/>
        <end position="76"/>
    </location>
</feature>
<dbReference type="PANTHER" id="PTHR34565:SF1">
    <property type="entry name" value="TRANSMEMBRANE PROTEIN"/>
    <property type="match status" value="1"/>
</dbReference>
<keyword evidence="2" id="KW-0472">Membrane</keyword>
<gene>
    <name evidence="3" type="ORF">ZIOFF_018657</name>
</gene>
<keyword evidence="4" id="KW-1185">Reference proteome</keyword>
<organism evidence="3 4">
    <name type="scientific">Zingiber officinale</name>
    <name type="common">Ginger</name>
    <name type="synonym">Amomum zingiber</name>
    <dbReference type="NCBI Taxonomy" id="94328"/>
    <lineage>
        <taxon>Eukaryota</taxon>
        <taxon>Viridiplantae</taxon>
        <taxon>Streptophyta</taxon>
        <taxon>Embryophyta</taxon>
        <taxon>Tracheophyta</taxon>
        <taxon>Spermatophyta</taxon>
        <taxon>Magnoliopsida</taxon>
        <taxon>Liliopsida</taxon>
        <taxon>Zingiberales</taxon>
        <taxon>Zingiberaceae</taxon>
        <taxon>Zingiber</taxon>
    </lineage>
</organism>
<evidence type="ECO:0000256" key="1">
    <source>
        <dbReference type="SAM" id="MobiDB-lite"/>
    </source>
</evidence>
<dbReference type="AlphaFoldDB" id="A0A8J5LM99"/>
<dbReference type="Proteomes" id="UP000734854">
    <property type="component" value="Unassembled WGS sequence"/>
</dbReference>
<dbReference type="InterPro" id="IPR052867">
    <property type="entry name" value="ATP_Synthase_Subunit_6"/>
</dbReference>
<dbReference type="EMBL" id="JACMSC010000005">
    <property type="protein sequence ID" value="KAG6521534.1"/>
    <property type="molecule type" value="Genomic_DNA"/>
</dbReference>
<evidence type="ECO:0000313" key="4">
    <source>
        <dbReference type="Proteomes" id="UP000734854"/>
    </source>
</evidence>
<feature type="transmembrane region" description="Helical" evidence="2">
    <location>
        <begin position="101"/>
        <end position="121"/>
    </location>
</feature>
<evidence type="ECO:0000256" key="2">
    <source>
        <dbReference type="SAM" id="Phobius"/>
    </source>
</evidence>
<reference evidence="3 4" key="1">
    <citation type="submission" date="2020-08" db="EMBL/GenBank/DDBJ databases">
        <title>Plant Genome Project.</title>
        <authorList>
            <person name="Zhang R.-G."/>
        </authorList>
    </citation>
    <scope>NUCLEOTIDE SEQUENCE [LARGE SCALE GENOMIC DNA]</scope>
    <source>
        <tissue evidence="3">Rhizome</tissue>
    </source>
</reference>
<sequence length="138" mass="15399">MRDATEVASEANLIGAVDGDYALLAGPSPYLDHHRVPVRDPNRRLRRLQDLLSSDPVPGLKTPAPPPYSTWRPGSRENRIPGEWSGVLEAGVSWREFNRNWPFLVGFFVTGVLVVKLTAGLTEEDAKNSPFVQEHNRK</sequence>
<accession>A0A8J5LM99</accession>
<comment type="caution">
    <text evidence="3">The sequence shown here is derived from an EMBL/GenBank/DDBJ whole genome shotgun (WGS) entry which is preliminary data.</text>
</comment>
<evidence type="ECO:0000313" key="3">
    <source>
        <dbReference type="EMBL" id="KAG6521534.1"/>
    </source>
</evidence>
<proteinExistence type="predicted"/>
<name>A0A8J5LM99_ZINOF</name>
<keyword evidence="2" id="KW-1133">Transmembrane helix</keyword>